<comment type="caution">
    <text evidence="2">The sequence shown here is derived from an EMBL/GenBank/DDBJ whole genome shotgun (WGS) entry which is preliminary data.</text>
</comment>
<reference evidence="2" key="2">
    <citation type="submission" date="2020-11" db="EMBL/GenBank/DDBJ databases">
        <authorList>
            <person name="McCartney M.A."/>
            <person name="Auch B."/>
            <person name="Kono T."/>
            <person name="Mallez S."/>
            <person name="Becker A."/>
            <person name="Gohl D.M."/>
            <person name="Silverstein K.A.T."/>
            <person name="Koren S."/>
            <person name="Bechman K.B."/>
            <person name="Herman A."/>
            <person name="Abrahante J.E."/>
            <person name="Garbe J."/>
        </authorList>
    </citation>
    <scope>NUCLEOTIDE SEQUENCE</scope>
    <source>
        <strain evidence="2">Duluth1</strain>
        <tissue evidence="2">Whole animal</tissue>
    </source>
</reference>
<evidence type="ECO:0000256" key="1">
    <source>
        <dbReference type="SAM" id="MobiDB-lite"/>
    </source>
</evidence>
<accession>A0A9D4LCV1</accession>
<gene>
    <name evidence="2" type="ORF">DPMN_098020</name>
</gene>
<dbReference type="EMBL" id="JAIWYP010000003">
    <property type="protein sequence ID" value="KAH3855453.1"/>
    <property type="molecule type" value="Genomic_DNA"/>
</dbReference>
<dbReference type="Proteomes" id="UP000828390">
    <property type="component" value="Unassembled WGS sequence"/>
</dbReference>
<reference evidence="2" key="1">
    <citation type="journal article" date="2019" name="bioRxiv">
        <title>The Genome of the Zebra Mussel, Dreissena polymorpha: A Resource for Invasive Species Research.</title>
        <authorList>
            <person name="McCartney M.A."/>
            <person name="Auch B."/>
            <person name="Kono T."/>
            <person name="Mallez S."/>
            <person name="Zhang Y."/>
            <person name="Obille A."/>
            <person name="Becker A."/>
            <person name="Abrahante J.E."/>
            <person name="Garbe J."/>
            <person name="Badalamenti J.P."/>
            <person name="Herman A."/>
            <person name="Mangelson H."/>
            <person name="Liachko I."/>
            <person name="Sullivan S."/>
            <person name="Sone E.D."/>
            <person name="Koren S."/>
            <person name="Silverstein K.A.T."/>
            <person name="Beckman K.B."/>
            <person name="Gohl D.M."/>
        </authorList>
    </citation>
    <scope>NUCLEOTIDE SEQUENCE</scope>
    <source>
        <strain evidence="2">Duluth1</strain>
        <tissue evidence="2">Whole animal</tissue>
    </source>
</reference>
<feature type="compositionally biased region" description="Polar residues" evidence="1">
    <location>
        <begin position="127"/>
        <end position="136"/>
    </location>
</feature>
<dbReference type="AlphaFoldDB" id="A0A9D4LCV1"/>
<sequence>MPTTEVVSKAMIKCIEKQLVDFLPGGKFHASDLPPSRQAQFAPVTNLSCEHHFGDLDSSHRRRPHASYHHHSSVQMLKRNRTQIASWIKGMGEKERNYLLMKARLESTALRDSHRANEREVLKRIHSNMTDEQSLKGNKRKVQR</sequence>
<organism evidence="2 3">
    <name type="scientific">Dreissena polymorpha</name>
    <name type="common">Zebra mussel</name>
    <name type="synonym">Mytilus polymorpha</name>
    <dbReference type="NCBI Taxonomy" id="45954"/>
    <lineage>
        <taxon>Eukaryota</taxon>
        <taxon>Metazoa</taxon>
        <taxon>Spiralia</taxon>
        <taxon>Lophotrochozoa</taxon>
        <taxon>Mollusca</taxon>
        <taxon>Bivalvia</taxon>
        <taxon>Autobranchia</taxon>
        <taxon>Heteroconchia</taxon>
        <taxon>Euheterodonta</taxon>
        <taxon>Imparidentia</taxon>
        <taxon>Neoheterodontei</taxon>
        <taxon>Myida</taxon>
        <taxon>Dreissenoidea</taxon>
        <taxon>Dreissenidae</taxon>
        <taxon>Dreissena</taxon>
    </lineage>
</organism>
<feature type="region of interest" description="Disordered" evidence="1">
    <location>
        <begin position="124"/>
        <end position="144"/>
    </location>
</feature>
<proteinExistence type="predicted"/>
<evidence type="ECO:0000313" key="3">
    <source>
        <dbReference type="Proteomes" id="UP000828390"/>
    </source>
</evidence>
<name>A0A9D4LCV1_DREPO</name>
<evidence type="ECO:0000313" key="2">
    <source>
        <dbReference type="EMBL" id="KAH3855453.1"/>
    </source>
</evidence>
<keyword evidence="3" id="KW-1185">Reference proteome</keyword>
<protein>
    <submittedName>
        <fullName evidence="2">Uncharacterized protein</fullName>
    </submittedName>
</protein>